<evidence type="ECO:0000256" key="8">
    <source>
        <dbReference type="RuleBase" id="RU004395"/>
    </source>
</evidence>
<name>A0ABT3N925_9BACT</name>
<feature type="binding site" evidence="7">
    <location>
        <position position="15"/>
    </location>
    <ligand>
        <name>a divalent metal cation</name>
        <dbReference type="ChEBI" id="CHEBI:60240"/>
    </ligand>
</feature>
<evidence type="ECO:0000256" key="2">
    <source>
        <dbReference type="ARBA" id="ARBA00004709"/>
    </source>
</evidence>
<feature type="site" description="Transition state stabilizer" evidence="7">
    <location>
        <position position="138"/>
    </location>
</feature>
<dbReference type="RefSeq" id="WP_265424560.1">
    <property type="nucleotide sequence ID" value="NZ_JAPFPW010000006.1"/>
</dbReference>
<comment type="similarity">
    <text evidence="7 8">Belongs to the IspF family.</text>
</comment>
<keyword evidence="4 7" id="KW-0479">Metal-binding</keyword>
<proteinExistence type="inferred from homology"/>
<comment type="function">
    <text evidence="7">Involved in the biosynthesis of isopentenyl diphosphate (IPP) and dimethylallyl diphosphate (DMAPP), two major building blocks of isoprenoid compounds. Catalyzes the conversion of 4-diphosphocytidyl-2-C-methyl-D-erythritol 2-phosphate (CDP-ME2P) to 2-C-methyl-D-erythritol 2,4-cyclodiphosphate (ME-CPP) with a corresponding release of cytidine 5-monophosphate (CMP).</text>
</comment>
<evidence type="ECO:0000256" key="7">
    <source>
        <dbReference type="HAMAP-Rule" id="MF_00107"/>
    </source>
</evidence>
<comment type="caution">
    <text evidence="7">Lacks conserved residue(s) required for the propagation of feature annotation.</text>
</comment>
<evidence type="ECO:0000313" key="10">
    <source>
        <dbReference type="EMBL" id="MCW7753691.1"/>
    </source>
</evidence>
<gene>
    <name evidence="7 10" type="primary">ispF</name>
    <name evidence="10" type="ORF">OOT00_06795</name>
</gene>
<feature type="binding site" evidence="7">
    <location>
        <position position="13"/>
    </location>
    <ligand>
        <name>a divalent metal cation</name>
        <dbReference type="ChEBI" id="CHEBI:60240"/>
    </ligand>
</feature>
<dbReference type="Proteomes" id="UP001209681">
    <property type="component" value="Unassembled WGS sequence"/>
</dbReference>
<feature type="binding site" evidence="7">
    <location>
        <position position="47"/>
    </location>
    <ligand>
        <name>a divalent metal cation</name>
        <dbReference type="ChEBI" id="CHEBI:60240"/>
    </ligand>
</feature>
<dbReference type="Gene3D" id="3.30.1330.50">
    <property type="entry name" value="2-C-methyl-D-erythritol 2,4-cyclodiphosphate synthase"/>
    <property type="match status" value="1"/>
</dbReference>
<dbReference type="InterPro" id="IPR020555">
    <property type="entry name" value="MECDP_synthase_CS"/>
</dbReference>
<dbReference type="GO" id="GO:0008685">
    <property type="term" value="F:2-C-methyl-D-erythritol 2,4-cyclodiphosphate synthase activity"/>
    <property type="evidence" value="ECO:0007669"/>
    <property type="project" value="UniProtKB-EC"/>
</dbReference>
<keyword evidence="11" id="KW-1185">Reference proteome</keyword>
<evidence type="ECO:0000256" key="3">
    <source>
        <dbReference type="ARBA" id="ARBA00012579"/>
    </source>
</evidence>
<feature type="binding site" evidence="7">
    <location>
        <begin position="137"/>
        <end position="140"/>
    </location>
    <ligand>
        <name>4-CDP-2-C-methyl-D-erythritol 2-phosphate</name>
        <dbReference type="ChEBI" id="CHEBI:57919"/>
    </ligand>
</feature>
<evidence type="ECO:0000259" key="9">
    <source>
        <dbReference type="Pfam" id="PF02542"/>
    </source>
</evidence>
<comment type="pathway">
    <text evidence="2 7">Isoprenoid biosynthesis; isopentenyl diphosphate biosynthesis via DXP pathway; isopentenyl diphosphate from 1-deoxy-D-xylulose 5-phosphate: step 4/6.</text>
</comment>
<dbReference type="EMBL" id="JAPFPW010000006">
    <property type="protein sequence ID" value="MCW7753691.1"/>
    <property type="molecule type" value="Genomic_DNA"/>
</dbReference>
<dbReference type="PROSITE" id="PS01350">
    <property type="entry name" value="ISPF"/>
    <property type="match status" value="1"/>
</dbReference>
<dbReference type="CDD" id="cd00554">
    <property type="entry name" value="MECDP_synthase"/>
    <property type="match status" value="1"/>
</dbReference>
<dbReference type="HAMAP" id="MF_00107">
    <property type="entry name" value="IspF"/>
    <property type="match status" value="1"/>
</dbReference>
<feature type="binding site" evidence="7">
    <location>
        <begin position="66"/>
        <end position="70"/>
    </location>
    <ligand>
        <name>4-CDP-2-C-methyl-D-erythritol 2-phosphate</name>
        <dbReference type="ChEBI" id="CHEBI:57919"/>
    </ligand>
</feature>
<evidence type="ECO:0000256" key="6">
    <source>
        <dbReference type="ARBA" id="ARBA00023239"/>
    </source>
</evidence>
<comment type="subunit">
    <text evidence="7">Homotrimer.</text>
</comment>
<evidence type="ECO:0000256" key="1">
    <source>
        <dbReference type="ARBA" id="ARBA00000200"/>
    </source>
</evidence>
<feature type="binding site" evidence="7">
    <location>
        <begin position="61"/>
        <end position="63"/>
    </location>
    <ligand>
        <name>4-CDP-2-C-methyl-D-erythritol 2-phosphate</name>
        <dbReference type="ChEBI" id="CHEBI:57919"/>
    </ligand>
</feature>
<dbReference type="NCBIfam" id="TIGR00151">
    <property type="entry name" value="ispF"/>
    <property type="match status" value="1"/>
</dbReference>
<protein>
    <recommendedName>
        <fullName evidence="3 7">2-C-methyl-D-erythritol 2,4-cyclodiphosphate synthase</fullName>
        <shortName evidence="7">MECDP-synthase</shortName>
        <shortName evidence="7">MECPP-synthase</shortName>
        <shortName evidence="7">MECPS</shortName>
        <ecNumber evidence="3 7">4.6.1.12</ecNumber>
    </recommendedName>
</protein>
<keyword evidence="5 7" id="KW-0414">Isoprene biosynthesis</keyword>
<dbReference type="EC" id="4.6.1.12" evidence="3 7"/>
<keyword evidence="6 7" id="KW-0456">Lyase</keyword>
<dbReference type="SUPFAM" id="SSF69765">
    <property type="entry name" value="IpsF-like"/>
    <property type="match status" value="1"/>
</dbReference>
<feature type="binding site" evidence="7">
    <location>
        <begin position="39"/>
        <end position="40"/>
    </location>
    <ligand>
        <name>4-CDP-2-C-methyl-D-erythritol 2-phosphate</name>
        <dbReference type="ChEBI" id="CHEBI:57919"/>
    </ligand>
</feature>
<accession>A0ABT3N925</accession>
<dbReference type="PANTHER" id="PTHR43181:SF1">
    <property type="entry name" value="2-C-METHYL-D-ERYTHRITOL 2,4-CYCLODIPHOSPHATE SYNTHASE, CHLOROPLASTIC"/>
    <property type="match status" value="1"/>
</dbReference>
<feature type="binding site" evidence="7">
    <location>
        <begin position="13"/>
        <end position="15"/>
    </location>
    <ligand>
        <name>4-CDP-2-C-methyl-D-erythritol 2-phosphate</name>
        <dbReference type="ChEBI" id="CHEBI:57919"/>
    </ligand>
</feature>
<dbReference type="PANTHER" id="PTHR43181">
    <property type="entry name" value="2-C-METHYL-D-ERYTHRITOL 2,4-CYCLODIPHOSPHATE SYNTHASE, CHLOROPLASTIC"/>
    <property type="match status" value="1"/>
</dbReference>
<dbReference type="InterPro" id="IPR036571">
    <property type="entry name" value="MECDP_synthase_sf"/>
</dbReference>
<comment type="catalytic activity">
    <reaction evidence="1 7 8">
        <text>4-CDP-2-C-methyl-D-erythritol 2-phosphate = 2-C-methyl-D-erythritol 2,4-cyclic diphosphate + CMP</text>
        <dbReference type="Rhea" id="RHEA:23864"/>
        <dbReference type="ChEBI" id="CHEBI:57919"/>
        <dbReference type="ChEBI" id="CHEBI:58483"/>
        <dbReference type="ChEBI" id="CHEBI:60377"/>
        <dbReference type="EC" id="4.6.1.12"/>
    </reaction>
</comment>
<comment type="caution">
    <text evidence="10">The sequence shown here is derived from an EMBL/GenBank/DDBJ whole genome shotgun (WGS) entry which is preliminary data.</text>
</comment>
<dbReference type="Pfam" id="PF02542">
    <property type="entry name" value="YgbB"/>
    <property type="match status" value="1"/>
</dbReference>
<reference evidence="10 11" key="1">
    <citation type="submission" date="2022-11" db="EMBL/GenBank/DDBJ databases">
        <title>Desulfobotulus tamanensis H1 sp. nov. - anaerobic, alkaliphilic, sulphate reducing bacterium isolated from terrestrial mud volcano.</title>
        <authorList>
            <person name="Frolova A."/>
            <person name="Merkel A.Y."/>
            <person name="Slobodkin A.I."/>
        </authorList>
    </citation>
    <scope>NUCLEOTIDE SEQUENCE [LARGE SCALE GENOMIC DNA]</scope>
    <source>
        <strain evidence="10 11">H1</strain>
    </source>
</reference>
<evidence type="ECO:0000256" key="4">
    <source>
        <dbReference type="ARBA" id="ARBA00022723"/>
    </source>
</evidence>
<evidence type="ECO:0000313" key="11">
    <source>
        <dbReference type="Proteomes" id="UP001209681"/>
    </source>
</evidence>
<sequence>MHPMNFRTGIGHDTHRFVAGRPLILGGEHLDYPLGLLGHSDADVLTHAICDALLGAAGLGDIGELFPDSDPAYENVCSMELLEQTGNLLFRKKFRIINIDAILFAQEPKISPHKIKMKRNLAKALGLHPDRINIKATTTEGLDAIGRKEGMAATAMVLLWREVERMVCKAD</sequence>
<evidence type="ECO:0000256" key="5">
    <source>
        <dbReference type="ARBA" id="ARBA00023229"/>
    </source>
</evidence>
<comment type="cofactor">
    <cofactor evidence="7">
        <name>a divalent metal cation</name>
        <dbReference type="ChEBI" id="CHEBI:60240"/>
    </cofactor>
    <text evidence="7">Binds 1 divalent metal cation per subunit.</text>
</comment>
<feature type="site" description="Transition state stabilizer" evidence="7">
    <location>
        <position position="39"/>
    </location>
</feature>
<organism evidence="10 11">
    <name type="scientific">Desulfobotulus pelophilus</name>
    <dbReference type="NCBI Taxonomy" id="2823377"/>
    <lineage>
        <taxon>Bacteria</taxon>
        <taxon>Pseudomonadati</taxon>
        <taxon>Thermodesulfobacteriota</taxon>
        <taxon>Desulfobacteria</taxon>
        <taxon>Desulfobacterales</taxon>
        <taxon>Desulfobacteraceae</taxon>
        <taxon>Desulfobotulus</taxon>
    </lineage>
</organism>
<feature type="binding site" evidence="7">
    <location>
        <position position="147"/>
    </location>
    <ligand>
        <name>4-CDP-2-C-methyl-D-erythritol 2-phosphate</name>
        <dbReference type="ChEBI" id="CHEBI:57919"/>
    </ligand>
</feature>
<feature type="domain" description="2-C-methyl-D-erythritol 2,4-cyclodiphosphate synthase" evidence="9">
    <location>
        <begin position="6"/>
        <end position="159"/>
    </location>
</feature>
<dbReference type="InterPro" id="IPR003526">
    <property type="entry name" value="MECDP_synthase"/>
</dbReference>